<feature type="domain" description="RING-type" evidence="5">
    <location>
        <begin position="100"/>
        <end position="143"/>
    </location>
</feature>
<protein>
    <recommendedName>
        <fullName evidence="5">RING-type domain-containing protein</fullName>
    </recommendedName>
</protein>
<dbReference type="Proteomes" id="UP001085076">
    <property type="component" value="Miscellaneous, Linkage group lg06"/>
</dbReference>
<dbReference type="OrthoDB" id="8062037at2759"/>
<proteinExistence type="predicted"/>
<keyword evidence="7" id="KW-1185">Reference proteome</keyword>
<comment type="caution">
    <text evidence="6">The sequence shown here is derived from an EMBL/GenBank/DDBJ whole genome shotgun (WGS) entry which is preliminary data.</text>
</comment>
<dbReference type="Pfam" id="PF13639">
    <property type="entry name" value="zf-RING_2"/>
    <property type="match status" value="1"/>
</dbReference>
<keyword evidence="3" id="KW-0862">Zinc</keyword>
<organism evidence="6 7">
    <name type="scientific">Dioscorea zingiberensis</name>
    <dbReference type="NCBI Taxonomy" id="325984"/>
    <lineage>
        <taxon>Eukaryota</taxon>
        <taxon>Viridiplantae</taxon>
        <taxon>Streptophyta</taxon>
        <taxon>Embryophyta</taxon>
        <taxon>Tracheophyta</taxon>
        <taxon>Spermatophyta</taxon>
        <taxon>Magnoliopsida</taxon>
        <taxon>Liliopsida</taxon>
        <taxon>Dioscoreales</taxon>
        <taxon>Dioscoreaceae</taxon>
        <taxon>Dioscorea</taxon>
    </lineage>
</organism>
<dbReference type="SMART" id="SM00184">
    <property type="entry name" value="RING"/>
    <property type="match status" value="1"/>
</dbReference>
<dbReference type="EMBL" id="JAGGNH010000006">
    <property type="protein sequence ID" value="KAJ0968923.1"/>
    <property type="molecule type" value="Genomic_DNA"/>
</dbReference>
<keyword evidence="2 4" id="KW-0863">Zinc-finger</keyword>
<dbReference type="InterPro" id="IPR001841">
    <property type="entry name" value="Znf_RING"/>
</dbReference>
<dbReference type="PROSITE" id="PS50089">
    <property type="entry name" value="ZF_RING_2"/>
    <property type="match status" value="1"/>
</dbReference>
<dbReference type="PANTHER" id="PTHR45969">
    <property type="entry name" value="RING ZINC FINGER PROTEIN-RELATED"/>
    <property type="match status" value="1"/>
</dbReference>
<evidence type="ECO:0000313" key="6">
    <source>
        <dbReference type="EMBL" id="KAJ0968923.1"/>
    </source>
</evidence>
<dbReference type="GO" id="GO:0016567">
    <property type="term" value="P:protein ubiquitination"/>
    <property type="evidence" value="ECO:0007669"/>
    <property type="project" value="TreeGrafter"/>
</dbReference>
<evidence type="ECO:0000256" key="1">
    <source>
        <dbReference type="ARBA" id="ARBA00022723"/>
    </source>
</evidence>
<gene>
    <name evidence="6" type="ORF">J5N97_021800</name>
</gene>
<evidence type="ECO:0000313" key="7">
    <source>
        <dbReference type="Proteomes" id="UP001085076"/>
    </source>
</evidence>
<keyword evidence="1" id="KW-0479">Metal-binding</keyword>
<dbReference type="PANTHER" id="PTHR45969:SF33">
    <property type="entry name" value="RING ZINC FINGER PROTEIN-RELATED"/>
    <property type="match status" value="1"/>
</dbReference>
<dbReference type="Gene3D" id="3.30.40.10">
    <property type="entry name" value="Zinc/RING finger domain, C3HC4 (zinc finger)"/>
    <property type="match status" value="1"/>
</dbReference>
<dbReference type="AlphaFoldDB" id="A0A9D5C9E0"/>
<dbReference type="InterPro" id="IPR013083">
    <property type="entry name" value="Znf_RING/FYVE/PHD"/>
</dbReference>
<reference evidence="6" key="2">
    <citation type="journal article" date="2022" name="Hortic Res">
        <title>The genome of Dioscorea zingiberensis sheds light on the biosynthesis, origin and evolution of the medicinally important diosgenin saponins.</title>
        <authorList>
            <person name="Li Y."/>
            <person name="Tan C."/>
            <person name="Li Z."/>
            <person name="Guo J."/>
            <person name="Li S."/>
            <person name="Chen X."/>
            <person name="Wang C."/>
            <person name="Dai X."/>
            <person name="Yang H."/>
            <person name="Song W."/>
            <person name="Hou L."/>
            <person name="Xu J."/>
            <person name="Tong Z."/>
            <person name="Xu A."/>
            <person name="Yuan X."/>
            <person name="Wang W."/>
            <person name="Yang Q."/>
            <person name="Chen L."/>
            <person name="Sun Z."/>
            <person name="Wang K."/>
            <person name="Pan B."/>
            <person name="Chen J."/>
            <person name="Bao Y."/>
            <person name="Liu F."/>
            <person name="Qi X."/>
            <person name="Gang D.R."/>
            <person name="Wen J."/>
            <person name="Li J."/>
        </authorList>
    </citation>
    <scope>NUCLEOTIDE SEQUENCE</scope>
    <source>
        <strain evidence="6">Dzin_1.0</strain>
    </source>
</reference>
<evidence type="ECO:0000259" key="5">
    <source>
        <dbReference type="PROSITE" id="PS50089"/>
    </source>
</evidence>
<dbReference type="SUPFAM" id="SSF57850">
    <property type="entry name" value="RING/U-box"/>
    <property type="match status" value="1"/>
</dbReference>
<sequence length="176" mass="20283">MGFPVGYSELFLPKLLLHIAFLLGYVRRLVFWAFNSLGLADLLDTDTPWPADHPIHNHHHHHHHQPEFSSLSAMLIQELLPIVRFDELQSSSSYAGADSCAVCLYEFDPLAEVRRLSNCRHIFHRCCLDRWMQHDQRTCPLCRTPLIPDDLQDSFNERVWAAAGLPDSSEYYLSPS</sequence>
<dbReference type="GO" id="GO:0008270">
    <property type="term" value="F:zinc ion binding"/>
    <property type="evidence" value="ECO:0007669"/>
    <property type="project" value="UniProtKB-KW"/>
</dbReference>
<evidence type="ECO:0000256" key="3">
    <source>
        <dbReference type="ARBA" id="ARBA00022833"/>
    </source>
</evidence>
<accession>A0A9D5C9E0</accession>
<evidence type="ECO:0000256" key="4">
    <source>
        <dbReference type="PROSITE-ProRule" id="PRU00175"/>
    </source>
</evidence>
<dbReference type="GO" id="GO:0061630">
    <property type="term" value="F:ubiquitin protein ligase activity"/>
    <property type="evidence" value="ECO:0007669"/>
    <property type="project" value="TreeGrafter"/>
</dbReference>
<evidence type="ECO:0000256" key="2">
    <source>
        <dbReference type="ARBA" id="ARBA00022771"/>
    </source>
</evidence>
<reference evidence="6" key="1">
    <citation type="submission" date="2021-03" db="EMBL/GenBank/DDBJ databases">
        <authorList>
            <person name="Li Z."/>
            <person name="Yang C."/>
        </authorList>
    </citation>
    <scope>NUCLEOTIDE SEQUENCE</scope>
    <source>
        <strain evidence="6">Dzin_1.0</strain>
        <tissue evidence="6">Leaf</tissue>
    </source>
</reference>
<name>A0A9D5C9E0_9LILI</name>
<dbReference type="CDD" id="cd16448">
    <property type="entry name" value="RING-H2"/>
    <property type="match status" value="1"/>
</dbReference>